<dbReference type="EC" id="1.4.3.13" evidence="11"/>
<dbReference type="Pfam" id="PF00530">
    <property type="entry name" value="SRCR"/>
    <property type="match status" value="2"/>
</dbReference>
<dbReference type="InterPro" id="IPR036772">
    <property type="entry name" value="SRCR-like_dom_sf"/>
</dbReference>
<feature type="disulfide bond" evidence="13">
    <location>
        <begin position="34"/>
        <end position="44"/>
    </location>
</feature>
<feature type="disulfide bond" evidence="13">
    <location>
        <begin position="3"/>
        <end position="64"/>
    </location>
</feature>
<evidence type="ECO:0000256" key="4">
    <source>
        <dbReference type="ARBA" id="ARBA00022477"/>
    </source>
</evidence>
<evidence type="ECO:0000256" key="9">
    <source>
        <dbReference type="ARBA" id="ARBA00023008"/>
    </source>
</evidence>
<dbReference type="PANTHER" id="PTHR45817">
    <property type="entry name" value="LYSYL OXIDASE-LIKE-RELATED"/>
    <property type="match status" value="1"/>
</dbReference>
<keyword evidence="16" id="KW-1185">Reference proteome</keyword>
<keyword evidence="9" id="KW-0186">Copper</keyword>
<proteinExistence type="inferred from homology"/>
<evidence type="ECO:0000256" key="2">
    <source>
        <dbReference type="ARBA" id="ARBA00004239"/>
    </source>
</evidence>
<evidence type="ECO:0000256" key="13">
    <source>
        <dbReference type="PROSITE-ProRule" id="PRU00196"/>
    </source>
</evidence>
<feature type="domain" description="SRCR" evidence="14">
    <location>
        <begin position="1"/>
        <end position="65"/>
    </location>
</feature>
<comment type="similarity">
    <text evidence="3">Belongs to the lysyl oxidase family.</text>
</comment>
<reference evidence="15 16" key="1">
    <citation type="submission" date="2023-03" db="EMBL/GenBank/DDBJ databases">
        <title>High-quality genome of Scylla paramamosain provides insights in environmental adaptation.</title>
        <authorList>
            <person name="Zhang L."/>
        </authorList>
    </citation>
    <scope>NUCLEOTIDE SEQUENCE [LARGE SCALE GENOMIC DNA]</scope>
    <source>
        <strain evidence="15">LZ_2023a</strain>
        <tissue evidence="15">Muscle</tissue>
    </source>
</reference>
<dbReference type="Gene3D" id="3.10.250.10">
    <property type="entry name" value="SRCR-like domain"/>
    <property type="match status" value="2"/>
</dbReference>
<evidence type="ECO:0000256" key="12">
    <source>
        <dbReference type="ARBA" id="ARBA00047861"/>
    </source>
</evidence>
<evidence type="ECO:0000256" key="5">
    <source>
        <dbReference type="ARBA" id="ARBA00022525"/>
    </source>
</evidence>
<comment type="caution">
    <text evidence="15">The sequence shown here is derived from an EMBL/GenBank/DDBJ whole genome shotgun (WGS) entry which is preliminary data.</text>
</comment>
<organism evidence="15 16">
    <name type="scientific">Scylla paramamosain</name>
    <name type="common">Mud crab</name>
    <dbReference type="NCBI Taxonomy" id="85552"/>
    <lineage>
        <taxon>Eukaryota</taxon>
        <taxon>Metazoa</taxon>
        <taxon>Ecdysozoa</taxon>
        <taxon>Arthropoda</taxon>
        <taxon>Crustacea</taxon>
        <taxon>Multicrustacea</taxon>
        <taxon>Malacostraca</taxon>
        <taxon>Eumalacostraca</taxon>
        <taxon>Eucarida</taxon>
        <taxon>Decapoda</taxon>
        <taxon>Pleocyemata</taxon>
        <taxon>Brachyura</taxon>
        <taxon>Eubrachyura</taxon>
        <taxon>Portunoidea</taxon>
        <taxon>Portunidae</taxon>
        <taxon>Portuninae</taxon>
        <taxon>Scylla</taxon>
    </lineage>
</organism>
<keyword evidence="4" id="KW-0886">LTQ</keyword>
<comment type="caution">
    <text evidence="13">Lacks conserved residue(s) required for the propagation of feature annotation.</text>
</comment>
<comment type="catalytic activity">
    <reaction evidence="12">
        <text>L-lysyl-[protein] + O2 + H2O = (S)-2-amino-6-oxohexanoyl-[protein] + H2O2 + NH4(+)</text>
        <dbReference type="Rhea" id="RHEA:24544"/>
        <dbReference type="Rhea" id="RHEA-COMP:9752"/>
        <dbReference type="Rhea" id="RHEA-COMP:12448"/>
        <dbReference type="ChEBI" id="CHEBI:15377"/>
        <dbReference type="ChEBI" id="CHEBI:15379"/>
        <dbReference type="ChEBI" id="CHEBI:16240"/>
        <dbReference type="ChEBI" id="CHEBI:28938"/>
        <dbReference type="ChEBI" id="CHEBI:29969"/>
        <dbReference type="ChEBI" id="CHEBI:131803"/>
        <dbReference type="EC" id="1.4.3.13"/>
    </reaction>
</comment>
<dbReference type="PRINTS" id="PR00074">
    <property type="entry name" value="LYSYLOXIDASE"/>
</dbReference>
<keyword evidence="8" id="KW-0560">Oxidoreductase</keyword>
<dbReference type="InterPro" id="IPR050912">
    <property type="entry name" value="LOX-like_protein"/>
</dbReference>
<evidence type="ECO:0000313" key="15">
    <source>
        <dbReference type="EMBL" id="KAK8406521.1"/>
    </source>
</evidence>
<dbReference type="InterPro" id="IPR001190">
    <property type="entry name" value="SRCR"/>
</dbReference>
<dbReference type="InterPro" id="IPR001695">
    <property type="entry name" value="Lysyl_oxidase"/>
</dbReference>
<dbReference type="PROSITE" id="PS50287">
    <property type="entry name" value="SRCR_2"/>
    <property type="match status" value="2"/>
</dbReference>
<dbReference type="PROSITE" id="PS00926">
    <property type="entry name" value="LYSYL_OXIDASE"/>
    <property type="match status" value="1"/>
</dbReference>
<keyword evidence="6" id="KW-0479">Metal-binding</keyword>
<dbReference type="Proteomes" id="UP001487740">
    <property type="component" value="Unassembled WGS sequence"/>
</dbReference>
<protein>
    <recommendedName>
        <fullName evidence="11">protein-lysine 6-oxidase</fullName>
        <ecNumber evidence="11">1.4.3.13</ecNumber>
    </recommendedName>
</protein>
<evidence type="ECO:0000256" key="11">
    <source>
        <dbReference type="ARBA" id="ARBA00038869"/>
    </source>
</evidence>
<dbReference type="AlphaFoldDB" id="A0AAW0V5A2"/>
<sequence length="366" mass="41257">MVCKALGFPGLEKVTYSGVYGHARDRFWMDNLFCMGTEKNLTQCKFDGWGIHDCERDEAAGVVCRSHFSSSTPSPTLPPRDEPIITNKTVLKHAVEGKVKLRLQGGRSEFEGRVEVQLAGSEEWGLLCGDGWSLLEGMVVCRHLGYGYAQGALSTEMADLVPDHMELARSARLEDKQLFFLQCAMEENCLATSSAEVEKSGYGWHLNTRRLMRFTARIFNQGDEAFRPFLPKQYWEWHACHMHYHSMEVFAHYDIIDSQGNRVAEGHKASFCLEDNNCLPDVEPVFKCANYGDQGISPGCTDTYAYNIDCQWVDITDLKPGTYTFKLAINPEFKVAEKTFDNNAASCEMIYGTQNVWIGNCTLGRP</sequence>
<dbReference type="InterPro" id="IPR019828">
    <property type="entry name" value="Lysyl_oxidase_CS"/>
</dbReference>
<dbReference type="Pfam" id="PF01186">
    <property type="entry name" value="Lysyl_oxidase"/>
    <property type="match status" value="1"/>
</dbReference>
<dbReference type="EMBL" id="JARAKH010000002">
    <property type="protein sequence ID" value="KAK8406521.1"/>
    <property type="molecule type" value="Genomic_DNA"/>
</dbReference>
<gene>
    <name evidence="15" type="ORF">O3P69_007275</name>
</gene>
<keyword evidence="7" id="KW-0801">TPQ</keyword>
<evidence type="ECO:0000259" key="14">
    <source>
        <dbReference type="PROSITE" id="PS50287"/>
    </source>
</evidence>
<name>A0AAW0V5A2_SCYPA</name>
<evidence type="ECO:0000256" key="10">
    <source>
        <dbReference type="ARBA" id="ARBA00023157"/>
    </source>
</evidence>
<dbReference type="GO" id="GO:0005615">
    <property type="term" value="C:extracellular space"/>
    <property type="evidence" value="ECO:0007669"/>
    <property type="project" value="TreeGrafter"/>
</dbReference>
<keyword evidence="5" id="KW-0964">Secreted</keyword>
<evidence type="ECO:0000313" key="16">
    <source>
        <dbReference type="Proteomes" id="UP001487740"/>
    </source>
</evidence>
<feature type="domain" description="SRCR" evidence="14">
    <location>
        <begin position="101"/>
        <end position="149"/>
    </location>
</feature>
<dbReference type="SUPFAM" id="SSF56487">
    <property type="entry name" value="SRCR-like"/>
    <property type="match status" value="2"/>
</dbReference>
<evidence type="ECO:0000256" key="7">
    <source>
        <dbReference type="ARBA" id="ARBA00022772"/>
    </source>
</evidence>
<dbReference type="SMART" id="SM00202">
    <property type="entry name" value="SR"/>
    <property type="match status" value="2"/>
</dbReference>
<evidence type="ECO:0000256" key="3">
    <source>
        <dbReference type="ARBA" id="ARBA00007492"/>
    </source>
</evidence>
<dbReference type="GO" id="GO:0016020">
    <property type="term" value="C:membrane"/>
    <property type="evidence" value="ECO:0007669"/>
    <property type="project" value="InterPro"/>
</dbReference>
<dbReference type="PANTHER" id="PTHR45817:SF4">
    <property type="entry name" value="LYSYL OXIDASE-LIKE-RELATED"/>
    <property type="match status" value="1"/>
</dbReference>
<evidence type="ECO:0000256" key="1">
    <source>
        <dbReference type="ARBA" id="ARBA00001935"/>
    </source>
</evidence>
<evidence type="ECO:0000256" key="6">
    <source>
        <dbReference type="ARBA" id="ARBA00022723"/>
    </source>
</evidence>
<accession>A0AAW0V5A2</accession>
<comment type="cofactor">
    <cofactor evidence="1">
        <name>Cu cation</name>
        <dbReference type="ChEBI" id="CHEBI:23378"/>
    </cofactor>
</comment>
<comment type="subcellular location">
    <subcellularLocation>
        <location evidence="2">Secreted</location>
        <location evidence="2">Extracellular space</location>
    </subcellularLocation>
</comment>
<dbReference type="GO" id="GO:0004720">
    <property type="term" value="F:protein-lysine 6-oxidase activity"/>
    <property type="evidence" value="ECO:0007669"/>
    <property type="project" value="UniProtKB-EC"/>
</dbReference>
<keyword evidence="10 13" id="KW-1015">Disulfide bond</keyword>
<dbReference type="GO" id="GO:0005507">
    <property type="term" value="F:copper ion binding"/>
    <property type="evidence" value="ECO:0007669"/>
    <property type="project" value="InterPro"/>
</dbReference>
<dbReference type="PRINTS" id="PR00258">
    <property type="entry name" value="SPERACTRCPTR"/>
</dbReference>
<evidence type="ECO:0000256" key="8">
    <source>
        <dbReference type="ARBA" id="ARBA00023002"/>
    </source>
</evidence>